<protein>
    <submittedName>
        <fullName evidence="1">Uncharacterized protein</fullName>
    </submittedName>
</protein>
<dbReference type="AlphaFoldDB" id="A0A2M7W725"/>
<evidence type="ECO:0000313" key="1">
    <source>
        <dbReference type="EMBL" id="PJA23123.1"/>
    </source>
</evidence>
<accession>A0A2M7W725</accession>
<feature type="non-terminal residue" evidence="1">
    <location>
        <position position="1"/>
    </location>
</feature>
<dbReference type="Proteomes" id="UP000228627">
    <property type="component" value="Unassembled WGS sequence"/>
</dbReference>
<reference evidence="2" key="1">
    <citation type="submission" date="2017-09" db="EMBL/GenBank/DDBJ databases">
        <title>Depth-based differentiation of microbial function through sediment-hosted aquifers and enrichment of novel symbionts in the deep terrestrial subsurface.</title>
        <authorList>
            <person name="Probst A.J."/>
            <person name="Ladd B."/>
            <person name="Jarett J.K."/>
            <person name="Geller-Mcgrath D.E."/>
            <person name="Sieber C.M.K."/>
            <person name="Emerson J.B."/>
            <person name="Anantharaman K."/>
            <person name="Thomas B.C."/>
            <person name="Malmstrom R."/>
            <person name="Stieglmeier M."/>
            <person name="Klingl A."/>
            <person name="Woyke T."/>
            <person name="Ryan C.M."/>
            <person name="Banfield J.F."/>
        </authorList>
    </citation>
    <scope>NUCLEOTIDE SEQUENCE [LARGE SCALE GENOMIC DNA]</scope>
</reference>
<sequence>KELEQAVKAGGWWDKTLSFDVIKLADAYDNRRLPADLAGRLKPLAKSERQVRIFVNESTS</sequence>
<dbReference type="EMBL" id="PFQG01000048">
    <property type="protein sequence ID" value="PJA23123.1"/>
    <property type="molecule type" value="Genomic_DNA"/>
</dbReference>
<proteinExistence type="predicted"/>
<evidence type="ECO:0000313" key="2">
    <source>
        <dbReference type="Proteomes" id="UP000228627"/>
    </source>
</evidence>
<comment type="caution">
    <text evidence="1">The sequence shown here is derived from an EMBL/GenBank/DDBJ whole genome shotgun (WGS) entry which is preliminary data.</text>
</comment>
<gene>
    <name evidence="1" type="ORF">COX59_01265</name>
</gene>
<organism evidence="1 2">
    <name type="scientific">Candidatus Beckwithbacteria bacterium CG_4_10_14_0_2_um_filter_47_25</name>
    <dbReference type="NCBI Taxonomy" id="1974493"/>
    <lineage>
        <taxon>Bacteria</taxon>
        <taxon>Candidatus Beckwithiibacteriota</taxon>
    </lineage>
</organism>
<name>A0A2M7W725_9BACT</name>